<keyword evidence="6" id="KW-1185">Reference proteome</keyword>
<evidence type="ECO:0000313" key="6">
    <source>
        <dbReference type="Proteomes" id="UP000610527"/>
    </source>
</evidence>
<dbReference type="InterPro" id="IPR006179">
    <property type="entry name" value="5_nucleotidase/apyrase"/>
</dbReference>
<dbReference type="Proteomes" id="UP000610527">
    <property type="component" value="Unassembled WGS sequence"/>
</dbReference>
<dbReference type="PRINTS" id="PR01607">
    <property type="entry name" value="APYRASEFAMLY"/>
</dbReference>
<comment type="caution">
    <text evidence="5">The sequence shown here is derived from an EMBL/GenBank/DDBJ whole genome shotgun (WGS) entry which is preliminary data.</text>
</comment>
<evidence type="ECO:0000256" key="2">
    <source>
        <dbReference type="RuleBase" id="RU362119"/>
    </source>
</evidence>
<name>A0ABX2LRR9_9STAP</name>
<dbReference type="Gene3D" id="3.90.780.10">
    <property type="entry name" value="5'-Nucleotidase, C-terminal domain"/>
    <property type="match status" value="1"/>
</dbReference>
<dbReference type="Gene3D" id="3.60.21.10">
    <property type="match status" value="1"/>
</dbReference>
<comment type="similarity">
    <text evidence="2">Belongs to the 5'-nucleotidase family.</text>
</comment>
<evidence type="ECO:0000256" key="1">
    <source>
        <dbReference type="ARBA" id="ARBA00022729"/>
    </source>
</evidence>
<dbReference type="InterPro" id="IPR036907">
    <property type="entry name" value="5'-Nucleotdase_C_sf"/>
</dbReference>
<feature type="domain" description="5'-Nucleotidase C-terminal" evidence="4">
    <location>
        <begin position="320"/>
        <end position="475"/>
    </location>
</feature>
<keyword evidence="1" id="KW-0732">Signal</keyword>
<organism evidence="5 6">
    <name type="scientific">Staphylococcus borealis</name>
    <dbReference type="NCBI Taxonomy" id="2742203"/>
    <lineage>
        <taxon>Bacteria</taxon>
        <taxon>Bacillati</taxon>
        <taxon>Bacillota</taxon>
        <taxon>Bacilli</taxon>
        <taxon>Bacillales</taxon>
        <taxon>Staphylococcaceae</taxon>
        <taxon>Staphylococcus</taxon>
    </lineage>
</organism>
<reference evidence="5 6" key="1">
    <citation type="submission" date="2020-06" db="EMBL/GenBank/DDBJ databases">
        <title>Staphylococcus borealis sp. nov. -A novel member of the Staphylococcaceae family isolated from skin and blood in humans.</title>
        <authorList>
            <person name="Pain M."/>
            <person name="Wolden R."/>
            <person name="Jaen-Luchoro D."/>
            <person name="Salva-Serra F."/>
            <person name="Iglesias B.P."/>
            <person name="Karlsson R."/>
            <person name="Klingenberg C."/>
            <person name="Cavanagh J.P."/>
        </authorList>
    </citation>
    <scope>NUCLEOTIDE SEQUENCE [LARGE SCALE GENOMIC DNA]</scope>
    <source>
        <strain evidence="5 6">58-22</strain>
    </source>
</reference>
<dbReference type="Pfam" id="PF00149">
    <property type="entry name" value="Metallophos"/>
    <property type="match status" value="1"/>
</dbReference>
<feature type="domain" description="Calcineurin-like phosphoesterase" evidence="3">
    <location>
        <begin position="7"/>
        <end position="235"/>
    </location>
</feature>
<dbReference type="SUPFAM" id="SSF55816">
    <property type="entry name" value="5'-nucleotidase (syn. UDP-sugar hydrolase), C-terminal domain"/>
    <property type="match status" value="1"/>
</dbReference>
<dbReference type="Pfam" id="PF02872">
    <property type="entry name" value="5_nucleotid_C"/>
    <property type="match status" value="1"/>
</dbReference>
<evidence type="ECO:0000259" key="4">
    <source>
        <dbReference type="Pfam" id="PF02872"/>
    </source>
</evidence>
<dbReference type="GeneID" id="74186375"/>
<dbReference type="PANTHER" id="PTHR11575:SF6">
    <property type="entry name" value="2',3'-CYCLIC-NUCLEOTIDE 2'-PHOSPHODIESTERASE_3'-NUCLEOTIDASE"/>
    <property type="match status" value="1"/>
</dbReference>
<dbReference type="InterPro" id="IPR008334">
    <property type="entry name" value="5'-Nucleotdase_C"/>
</dbReference>
<dbReference type="InterPro" id="IPR004843">
    <property type="entry name" value="Calcineurin-like_PHP"/>
</dbReference>
<protein>
    <submittedName>
        <fullName evidence="5">Bifunctional metallophosphatase/5'-nucleotidase</fullName>
    </submittedName>
</protein>
<dbReference type="EMBL" id="JABVEG010000001">
    <property type="protein sequence ID" value="NUI81677.1"/>
    <property type="molecule type" value="Genomic_DNA"/>
</dbReference>
<proteinExistence type="inferred from homology"/>
<dbReference type="PANTHER" id="PTHR11575">
    <property type="entry name" value="5'-NUCLEOTIDASE-RELATED"/>
    <property type="match status" value="1"/>
</dbReference>
<keyword evidence="2" id="KW-0378">Hydrolase</keyword>
<evidence type="ECO:0000313" key="5">
    <source>
        <dbReference type="EMBL" id="NUI81677.1"/>
    </source>
</evidence>
<gene>
    <name evidence="5" type="ORF">HUN84_02725</name>
</gene>
<dbReference type="PROSITE" id="PS00786">
    <property type="entry name" value="5_NUCLEOTIDASE_2"/>
    <property type="match status" value="1"/>
</dbReference>
<dbReference type="RefSeq" id="WP_053030016.1">
    <property type="nucleotide sequence ID" value="NZ_CUEE01000005.1"/>
</dbReference>
<dbReference type="InterPro" id="IPR006146">
    <property type="entry name" value="5'-Nucleotdase_CS"/>
</dbReference>
<dbReference type="SUPFAM" id="SSF56300">
    <property type="entry name" value="Metallo-dependent phosphatases"/>
    <property type="match status" value="1"/>
</dbReference>
<dbReference type="InterPro" id="IPR029052">
    <property type="entry name" value="Metallo-depent_PP-like"/>
</dbReference>
<evidence type="ECO:0000259" key="3">
    <source>
        <dbReference type="Pfam" id="PF00149"/>
    </source>
</evidence>
<accession>A0ABX2LRR9</accession>
<sequence length="513" mass="57361">MTQLGLYIVSDVHGYIFPTDFSHANQQLPMGLLYANQLIESSSKHDDIHFKIDNGDFLQGAPFCNYLVSKLQTSEPLTTIYNRLNFDFGTIGNHEFNYGLTYLNDTLQTLNYPVLCANILDSQHQPFTGEGVHYFEKGDLIVGVIGLTTQYIPNWEQPHHIEGLTFKSAVETLAQVLPNVRNKADIVVVSYHGGFECDVDTDVPTEDLTGENEASEILRRFHKSIDVLITGHQHRDIATVKYDTAVIQPGTRATQIGKVTLTIGDNNQIIDTQSELLPVVRDSEFSLLPEDAKLLTQLEDWLDTEITTLPEPMLVEDKFKARMKPHPLINLINGMLLENSGADIASTALFDSAAGFNTRITMREIINNYPFPNTFQVLKLTGAGIKDALEKSASYFALNDENEITINDAFLYPKPQHFNYDMYGGITYTIHVGEPIGQRVTDIKVGNEPLISDKTYTICVNNYRAVGGGNYNMFANAPVVKDIQEEGAQLLIDFITNNDLSNIPQVVNFKVQQ</sequence>
<keyword evidence="2" id="KW-0547">Nucleotide-binding</keyword>